<evidence type="ECO:0000256" key="5">
    <source>
        <dbReference type="SAM" id="Phobius"/>
    </source>
</evidence>
<keyword evidence="3 5" id="KW-1133">Transmembrane helix</keyword>
<dbReference type="InterPro" id="IPR010652">
    <property type="entry name" value="DUF1232"/>
</dbReference>
<organism evidence="7 8">
    <name type="scientific">Deinococcus hopiensis KR-140</name>
    <dbReference type="NCBI Taxonomy" id="695939"/>
    <lineage>
        <taxon>Bacteria</taxon>
        <taxon>Thermotogati</taxon>
        <taxon>Deinococcota</taxon>
        <taxon>Deinococci</taxon>
        <taxon>Deinococcales</taxon>
        <taxon>Deinococcaceae</taxon>
        <taxon>Deinococcus</taxon>
    </lineage>
</organism>
<keyword evidence="2 5" id="KW-0812">Transmembrane</keyword>
<keyword evidence="8" id="KW-1185">Reference proteome</keyword>
<evidence type="ECO:0000256" key="2">
    <source>
        <dbReference type="ARBA" id="ARBA00022692"/>
    </source>
</evidence>
<evidence type="ECO:0000313" key="7">
    <source>
        <dbReference type="EMBL" id="SMB96155.1"/>
    </source>
</evidence>
<name>A0A1W1VS09_9DEIO</name>
<proteinExistence type="predicted"/>
<feature type="transmembrane region" description="Helical" evidence="5">
    <location>
        <begin position="94"/>
        <end position="114"/>
    </location>
</feature>
<accession>A0A1W1VS09</accession>
<evidence type="ECO:0000256" key="4">
    <source>
        <dbReference type="ARBA" id="ARBA00023136"/>
    </source>
</evidence>
<reference evidence="7 8" key="1">
    <citation type="submission" date="2017-04" db="EMBL/GenBank/DDBJ databases">
        <authorList>
            <person name="Afonso C.L."/>
            <person name="Miller P.J."/>
            <person name="Scott M.A."/>
            <person name="Spackman E."/>
            <person name="Goraichik I."/>
            <person name="Dimitrov K.M."/>
            <person name="Suarez D.L."/>
            <person name="Swayne D.E."/>
        </authorList>
    </citation>
    <scope>NUCLEOTIDE SEQUENCE [LARGE SCALE GENOMIC DNA]</scope>
    <source>
        <strain evidence="7 8">KR-140</strain>
    </source>
</reference>
<dbReference type="GO" id="GO:0012505">
    <property type="term" value="C:endomembrane system"/>
    <property type="evidence" value="ECO:0007669"/>
    <property type="project" value="UniProtKB-SubCell"/>
</dbReference>
<dbReference type="AlphaFoldDB" id="A0A1W1VS09"/>
<evidence type="ECO:0000256" key="1">
    <source>
        <dbReference type="ARBA" id="ARBA00004127"/>
    </source>
</evidence>
<feature type="domain" description="DUF1232" evidence="6">
    <location>
        <begin position="28"/>
        <end position="63"/>
    </location>
</feature>
<dbReference type="EMBL" id="FWWU01000009">
    <property type="protein sequence ID" value="SMB96155.1"/>
    <property type="molecule type" value="Genomic_DNA"/>
</dbReference>
<dbReference type="RefSeq" id="WP_084050662.1">
    <property type="nucleotide sequence ID" value="NZ_FWWU01000009.1"/>
</dbReference>
<protein>
    <submittedName>
        <fullName evidence="7">Uncharacterized conserved protein</fullName>
    </submittedName>
</protein>
<dbReference type="Proteomes" id="UP000192582">
    <property type="component" value="Unassembled WGS sequence"/>
</dbReference>
<keyword evidence="4 5" id="KW-0472">Membrane</keyword>
<evidence type="ECO:0000259" key="6">
    <source>
        <dbReference type="Pfam" id="PF06803"/>
    </source>
</evidence>
<gene>
    <name evidence="7" type="ORF">SAMN00790413_03174</name>
</gene>
<comment type="subcellular location">
    <subcellularLocation>
        <location evidence="1">Endomembrane system</location>
        <topology evidence="1">Multi-pass membrane protein</topology>
    </subcellularLocation>
</comment>
<sequence length="119" mass="12883">MIRNVRLFWQGGLTLLLSLGDRRVPARARLMALLALAYAISPVDLLPDAIPLLGWCDDLLVVPTVLALTARGLPAPVPAEARARSLSLQRRMPWLLPTVVLGLAGTGLLAWGLMRRLTG</sequence>
<evidence type="ECO:0000256" key="3">
    <source>
        <dbReference type="ARBA" id="ARBA00022989"/>
    </source>
</evidence>
<dbReference type="STRING" id="695939.SAMN00790413_03174"/>
<dbReference type="Pfam" id="PF06803">
    <property type="entry name" value="DUF1232"/>
    <property type="match status" value="1"/>
</dbReference>
<evidence type="ECO:0000313" key="8">
    <source>
        <dbReference type="Proteomes" id="UP000192582"/>
    </source>
</evidence>